<dbReference type="HOGENOM" id="CLU_3108737_0_0_1"/>
<dbReference type="EnsemblMetazoa" id="ISCW006667-RA">
    <property type="protein sequence ID" value="ISCW006667-PA"/>
    <property type="gene ID" value="ISCW006667"/>
</dbReference>
<dbReference type="Proteomes" id="UP000001555">
    <property type="component" value="Unassembled WGS sequence"/>
</dbReference>
<name>B7PML0_IXOSC</name>
<dbReference type="AlphaFoldDB" id="B7PML0"/>
<gene>
    <name evidence="1" type="ORF">IscW_ISCW006667</name>
</gene>
<organism>
    <name type="scientific">Ixodes scapularis</name>
    <name type="common">Black-legged tick</name>
    <name type="synonym">Deer tick</name>
    <dbReference type="NCBI Taxonomy" id="6945"/>
    <lineage>
        <taxon>Eukaryota</taxon>
        <taxon>Metazoa</taxon>
        <taxon>Ecdysozoa</taxon>
        <taxon>Arthropoda</taxon>
        <taxon>Chelicerata</taxon>
        <taxon>Arachnida</taxon>
        <taxon>Acari</taxon>
        <taxon>Parasitiformes</taxon>
        <taxon>Ixodida</taxon>
        <taxon>Ixodoidea</taxon>
        <taxon>Ixodidae</taxon>
        <taxon>Ixodinae</taxon>
        <taxon>Ixodes</taxon>
    </lineage>
</organism>
<dbReference type="VEuPathDB" id="VectorBase:ISCI006667"/>
<keyword evidence="3" id="KW-1185">Reference proteome</keyword>
<dbReference type="InParanoid" id="B7PML0"/>
<evidence type="ECO:0000313" key="3">
    <source>
        <dbReference type="Proteomes" id="UP000001555"/>
    </source>
</evidence>
<evidence type="ECO:0000313" key="1">
    <source>
        <dbReference type="EMBL" id="EEC07832.1"/>
    </source>
</evidence>
<protein>
    <submittedName>
        <fullName evidence="1 2">Uncharacterized protein</fullName>
    </submittedName>
</protein>
<dbReference type="VEuPathDB" id="VectorBase:ISCW006667"/>
<reference evidence="1 3" key="1">
    <citation type="submission" date="2008-03" db="EMBL/GenBank/DDBJ databases">
        <title>Annotation of Ixodes scapularis.</title>
        <authorList>
            <consortium name="Ixodes scapularis Genome Project Consortium"/>
            <person name="Caler E."/>
            <person name="Hannick L.I."/>
            <person name="Bidwell S."/>
            <person name="Joardar V."/>
            <person name="Thiagarajan M."/>
            <person name="Amedeo P."/>
            <person name="Galinsky K.J."/>
            <person name="Schobel S."/>
            <person name="Inman J."/>
            <person name="Hostetler J."/>
            <person name="Miller J."/>
            <person name="Hammond M."/>
            <person name="Megy K."/>
            <person name="Lawson D."/>
            <person name="Kodira C."/>
            <person name="Sutton G."/>
            <person name="Meyer J."/>
            <person name="Hill C.A."/>
            <person name="Birren B."/>
            <person name="Nene V."/>
            <person name="Collins F."/>
            <person name="Alarcon-Chaidez F."/>
            <person name="Wikel S."/>
            <person name="Strausberg R."/>
        </authorList>
    </citation>
    <scope>NUCLEOTIDE SEQUENCE [LARGE SCALE GENOMIC DNA]</scope>
    <source>
        <strain evidence="3">Wikel</strain>
        <strain evidence="1">Wikel colony</strain>
    </source>
</reference>
<accession>B7PML0</accession>
<evidence type="ECO:0000313" key="2">
    <source>
        <dbReference type="EnsemblMetazoa" id="ISCW006667-PA"/>
    </source>
</evidence>
<dbReference type="PaxDb" id="6945-B7PML0"/>
<proteinExistence type="predicted"/>
<reference evidence="2" key="2">
    <citation type="submission" date="2020-05" db="UniProtKB">
        <authorList>
            <consortium name="EnsemblMetazoa"/>
        </authorList>
    </citation>
    <scope>IDENTIFICATION</scope>
    <source>
        <strain evidence="2">wikel</strain>
    </source>
</reference>
<dbReference type="EMBL" id="DS748105">
    <property type="protein sequence ID" value="EEC07832.1"/>
    <property type="molecule type" value="Genomic_DNA"/>
</dbReference>
<sequence>MVKGKTGLSPAHVVEQRCYFYEFQAFPFLLRELHVFRVHRLTKYPVLEMAN</sequence>
<dbReference type="EMBL" id="ABJB010817540">
    <property type="status" value="NOT_ANNOTATED_CDS"/>
    <property type="molecule type" value="Genomic_DNA"/>
</dbReference>